<reference evidence="6" key="1">
    <citation type="journal article" date="2013" name="Stand. Genomic Sci.">
        <title>Complete genome sequence of the halophilic bacterium Spirochaeta africana type strain (Z-7692(T)) from the alkaline Lake Magadi in the East African Rift.</title>
        <authorList>
            <person name="Liolos K."/>
            <person name="Abt B."/>
            <person name="Scheuner C."/>
            <person name="Teshima H."/>
            <person name="Held B."/>
            <person name="Lapidus A."/>
            <person name="Nolan M."/>
            <person name="Lucas S."/>
            <person name="Deshpande S."/>
            <person name="Cheng J.F."/>
            <person name="Tapia R."/>
            <person name="Goodwin L.A."/>
            <person name="Pitluck S."/>
            <person name="Pagani I."/>
            <person name="Ivanova N."/>
            <person name="Mavromatis K."/>
            <person name="Mikhailova N."/>
            <person name="Huntemann M."/>
            <person name="Pati A."/>
            <person name="Chen A."/>
            <person name="Palaniappan K."/>
            <person name="Land M."/>
            <person name="Rohde M."/>
            <person name="Tindall B.J."/>
            <person name="Detter J.C."/>
            <person name="Goker M."/>
            <person name="Bristow J."/>
            <person name="Eisen J.A."/>
            <person name="Markowitz V."/>
            <person name="Hugenholtz P."/>
            <person name="Woyke T."/>
            <person name="Klenk H.P."/>
            <person name="Kyrpides N.C."/>
        </authorList>
    </citation>
    <scope>NUCLEOTIDE SEQUENCE</scope>
    <source>
        <strain evidence="6">ATCC 700263 / DSM 8902 / Z-7692</strain>
    </source>
</reference>
<keyword evidence="6" id="KW-1185">Reference proteome</keyword>
<evidence type="ECO:0000313" key="5">
    <source>
        <dbReference type="EMBL" id="AFG38154.1"/>
    </source>
</evidence>
<evidence type="ECO:0000256" key="2">
    <source>
        <dbReference type="ARBA" id="ARBA00009272"/>
    </source>
</evidence>
<proteinExistence type="inferred from homology"/>
<sequence>MMNGLNIQQVHGDQFSLLRTHQTHLAAPGDSPQQPESAGFGNMLMNSLKEVNTLQNEAAELSVTAALNPDKVDAHDVTIATAKAELALNLTKNVVDRVVQGYKDIINLR</sequence>
<comment type="subcellular location">
    <subcellularLocation>
        <location evidence="1">Bacterial flagellum basal body</location>
    </subcellularLocation>
</comment>
<dbReference type="PANTHER" id="PTHR34653:SF1">
    <property type="entry name" value="FLAGELLAR HOOK-BASAL BODY COMPLEX PROTEIN FLIE"/>
    <property type="match status" value="1"/>
</dbReference>
<gene>
    <name evidence="5" type="ordered locus">Spiaf_2106</name>
</gene>
<keyword evidence="5" id="KW-0969">Cilium</keyword>
<dbReference type="PRINTS" id="PR01006">
    <property type="entry name" value="FLGHOOKFLIE"/>
</dbReference>
<comment type="similarity">
    <text evidence="2">Belongs to the FliE family.</text>
</comment>
<keyword evidence="3" id="KW-0975">Bacterial flagellum</keyword>
<organism evidence="5 6">
    <name type="scientific">Spirochaeta africana (strain ATCC 700263 / DSM 8902 / Z-7692)</name>
    <dbReference type="NCBI Taxonomy" id="889378"/>
    <lineage>
        <taxon>Bacteria</taxon>
        <taxon>Pseudomonadati</taxon>
        <taxon>Spirochaetota</taxon>
        <taxon>Spirochaetia</taxon>
        <taxon>Spirochaetales</taxon>
        <taxon>Spirochaetaceae</taxon>
        <taxon>Spirochaeta</taxon>
    </lineage>
</organism>
<dbReference type="STRING" id="889378.Spiaf_2106"/>
<keyword evidence="5" id="KW-0282">Flagellum</keyword>
<dbReference type="GO" id="GO:0003774">
    <property type="term" value="F:cytoskeletal motor activity"/>
    <property type="evidence" value="ECO:0007669"/>
    <property type="project" value="InterPro"/>
</dbReference>
<dbReference type="RefSeq" id="WP_014456137.1">
    <property type="nucleotide sequence ID" value="NC_017098.1"/>
</dbReference>
<evidence type="ECO:0000256" key="1">
    <source>
        <dbReference type="ARBA" id="ARBA00004117"/>
    </source>
</evidence>
<dbReference type="HOGENOM" id="CLU_147249_4_0_12"/>
<dbReference type="eggNOG" id="COG1677">
    <property type="taxonomic scope" value="Bacteria"/>
</dbReference>
<protein>
    <recommendedName>
        <fullName evidence="4">Flagellar hook-basal body complex protein FliE</fullName>
    </recommendedName>
</protein>
<dbReference type="PANTHER" id="PTHR34653">
    <property type="match status" value="1"/>
</dbReference>
<dbReference type="PATRIC" id="fig|889378.3.peg.2093"/>
<name>H9UKW1_SPIAZ</name>
<evidence type="ECO:0000256" key="3">
    <source>
        <dbReference type="ARBA" id="ARBA00023143"/>
    </source>
</evidence>
<dbReference type="GO" id="GO:0071973">
    <property type="term" value="P:bacterial-type flagellum-dependent cell motility"/>
    <property type="evidence" value="ECO:0007669"/>
    <property type="project" value="InterPro"/>
</dbReference>
<keyword evidence="5" id="KW-0966">Cell projection</keyword>
<evidence type="ECO:0000256" key="4">
    <source>
        <dbReference type="NCBIfam" id="TIGR00205"/>
    </source>
</evidence>
<accession>H9UKW1</accession>
<dbReference type="Proteomes" id="UP000007383">
    <property type="component" value="Chromosome"/>
</dbReference>
<dbReference type="OrthoDB" id="370409at2"/>
<dbReference type="AlphaFoldDB" id="H9UKW1"/>
<dbReference type="Pfam" id="PF02049">
    <property type="entry name" value="FliE"/>
    <property type="match status" value="1"/>
</dbReference>
<dbReference type="NCBIfam" id="TIGR00205">
    <property type="entry name" value="fliE"/>
    <property type="match status" value="1"/>
</dbReference>
<dbReference type="GO" id="GO:0005198">
    <property type="term" value="F:structural molecule activity"/>
    <property type="evidence" value="ECO:0007669"/>
    <property type="project" value="UniProtKB-UniRule"/>
</dbReference>
<dbReference type="EMBL" id="CP003282">
    <property type="protein sequence ID" value="AFG38154.1"/>
    <property type="molecule type" value="Genomic_DNA"/>
</dbReference>
<dbReference type="GO" id="GO:0009425">
    <property type="term" value="C:bacterial-type flagellum basal body"/>
    <property type="evidence" value="ECO:0007669"/>
    <property type="project" value="UniProtKB-SubCell"/>
</dbReference>
<dbReference type="InterPro" id="IPR001624">
    <property type="entry name" value="FliE"/>
</dbReference>
<dbReference type="KEGG" id="sfc:Spiaf_2106"/>
<evidence type="ECO:0000313" key="6">
    <source>
        <dbReference type="Proteomes" id="UP000007383"/>
    </source>
</evidence>